<feature type="transmembrane region" description="Helical" evidence="6">
    <location>
        <begin position="207"/>
        <end position="226"/>
    </location>
</feature>
<comment type="subcellular location">
    <subcellularLocation>
        <location evidence="1">Membrane</location>
        <topology evidence="1">Multi-pass membrane protein</topology>
    </subcellularLocation>
</comment>
<evidence type="ECO:0000313" key="8">
    <source>
        <dbReference type="Proteomes" id="UP000567179"/>
    </source>
</evidence>
<feature type="transmembrane region" description="Helical" evidence="6">
    <location>
        <begin position="91"/>
        <end position="112"/>
    </location>
</feature>
<keyword evidence="3 6" id="KW-1133">Transmembrane helix</keyword>
<keyword evidence="8" id="KW-1185">Reference proteome</keyword>
<evidence type="ECO:0000313" key="7">
    <source>
        <dbReference type="EMBL" id="KAF5330643.1"/>
    </source>
</evidence>
<dbReference type="EMBL" id="JAACJJ010000001">
    <property type="protein sequence ID" value="KAF5330643.1"/>
    <property type="molecule type" value="Genomic_DNA"/>
</dbReference>
<dbReference type="PANTHER" id="PTHR21389">
    <property type="entry name" value="P53 INDUCED PROTEIN"/>
    <property type="match status" value="1"/>
</dbReference>
<evidence type="ECO:0000256" key="6">
    <source>
        <dbReference type="SAM" id="Phobius"/>
    </source>
</evidence>
<accession>A0A8H5FBS5</accession>
<organism evidence="7 8">
    <name type="scientific">Psilocybe cf. subviscida</name>
    <dbReference type="NCBI Taxonomy" id="2480587"/>
    <lineage>
        <taxon>Eukaryota</taxon>
        <taxon>Fungi</taxon>
        <taxon>Dikarya</taxon>
        <taxon>Basidiomycota</taxon>
        <taxon>Agaricomycotina</taxon>
        <taxon>Agaricomycetes</taxon>
        <taxon>Agaricomycetidae</taxon>
        <taxon>Agaricales</taxon>
        <taxon>Agaricineae</taxon>
        <taxon>Strophariaceae</taxon>
        <taxon>Psilocybe</taxon>
    </lineage>
</organism>
<evidence type="ECO:0000256" key="3">
    <source>
        <dbReference type="ARBA" id="ARBA00022989"/>
    </source>
</evidence>
<dbReference type="AlphaFoldDB" id="A0A8H5FBS5"/>
<dbReference type="Proteomes" id="UP000567179">
    <property type="component" value="Unassembled WGS sequence"/>
</dbReference>
<feature type="transmembrane region" description="Helical" evidence="6">
    <location>
        <begin position="124"/>
        <end position="143"/>
    </location>
</feature>
<dbReference type="OrthoDB" id="266518at2759"/>
<dbReference type="GO" id="GO:0005783">
    <property type="term" value="C:endoplasmic reticulum"/>
    <property type="evidence" value="ECO:0007669"/>
    <property type="project" value="TreeGrafter"/>
</dbReference>
<feature type="region of interest" description="Disordered" evidence="5">
    <location>
        <begin position="354"/>
        <end position="428"/>
    </location>
</feature>
<sequence length="428" mass="47007">MAQATPRYPRMPVQPPRLPQSFSQFYPPDARSGHARMSSRASYPTFLSVTETAMLQLTWMWKGLYDSFRWNVVVGAVMSDSEIRANVYKSLMLNTVSLTSIYVFDLFLQPLVKGQQRWFHRNIGWFYQVLWLLPVVGMSLYLNGTWCTVIAKRTFLLQHGGRPTAPQPTSYTGMLKAIATSAYRVVMVGTSVVMSFVLQRIPVVGPYAGFLFLCWVDAYYCFEFVWIARGLSLSGRIRHLEERWAYYFAFGLPSALLCTVGTTLANAAIFALIFPVYIIMAMHARPVPSDPYNPSPSPPLNASAGDTTDADTIRHPSPFIPIRLPIFAPVIFVNDAVVRVLNFIGGRPIVRPQQTEIGGGGGGGKSAAGMGRGRAFSDAADSAEGGSGVGVQLEMRPLPLGPSSTTTTTTGMRAPSARVKLGARRKAD</sequence>
<comment type="caution">
    <text evidence="7">The sequence shown here is derived from an EMBL/GenBank/DDBJ whole genome shotgun (WGS) entry which is preliminary data.</text>
</comment>
<dbReference type="PANTHER" id="PTHR21389:SF0">
    <property type="entry name" value="ETOPOSIDE-INDUCED PROTEIN 2.4 HOMOLOG"/>
    <property type="match status" value="1"/>
</dbReference>
<gene>
    <name evidence="7" type="ORF">D9619_006027</name>
</gene>
<evidence type="ECO:0008006" key="9">
    <source>
        <dbReference type="Google" id="ProtNLM"/>
    </source>
</evidence>
<evidence type="ECO:0000256" key="2">
    <source>
        <dbReference type="ARBA" id="ARBA00022692"/>
    </source>
</evidence>
<feature type="transmembrane region" description="Helical" evidence="6">
    <location>
        <begin position="247"/>
        <end position="280"/>
    </location>
</feature>
<evidence type="ECO:0000256" key="1">
    <source>
        <dbReference type="ARBA" id="ARBA00004141"/>
    </source>
</evidence>
<feature type="compositionally biased region" description="Gly residues" evidence="5">
    <location>
        <begin position="357"/>
        <end position="372"/>
    </location>
</feature>
<keyword evidence="4 6" id="KW-0472">Membrane</keyword>
<reference evidence="7 8" key="1">
    <citation type="journal article" date="2020" name="ISME J.">
        <title>Uncovering the hidden diversity of litter-decomposition mechanisms in mushroom-forming fungi.</title>
        <authorList>
            <person name="Floudas D."/>
            <person name="Bentzer J."/>
            <person name="Ahren D."/>
            <person name="Johansson T."/>
            <person name="Persson P."/>
            <person name="Tunlid A."/>
        </authorList>
    </citation>
    <scope>NUCLEOTIDE SEQUENCE [LARGE SCALE GENOMIC DNA]</scope>
    <source>
        <strain evidence="7 8">CBS 101986</strain>
    </source>
</reference>
<dbReference type="GO" id="GO:0016020">
    <property type="term" value="C:membrane"/>
    <property type="evidence" value="ECO:0007669"/>
    <property type="project" value="UniProtKB-SubCell"/>
</dbReference>
<proteinExistence type="predicted"/>
<dbReference type="GO" id="GO:0016236">
    <property type="term" value="P:macroautophagy"/>
    <property type="evidence" value="ECO:0007669"/>
    <property type="project" value="TreeGrafter"/>
</dbReference>
<dbReference type="InterPro" id="IPR059112">
    <property type="entry name" value="CysZ/EI24"/>
</dbReference>
<evidence type="ECO:0000256" key="4">
    <source>
        <dbReference type="ARBA" id="ARBA00023136"/>
    </source>
</evidence>
<protein>
    <recommendedName>
        <fullName evidence="9">Etoposide-induced protein 2.4-domain-containing protein</fullName>
    </recommendedName>
</protein>
<evidence type="ECO:0000256" key="5">
    <source>
        <dbReference type="SAM" id="MobiDB-lite"/>
    </source>
</evidence>
<dbReference type="Pfam" id="PF07264">
    <property type="entry name" value="EI24"/>
    <property type="match status" value="1"/>
</dbReference>
<feature type="transmembrane region" description="Helical" evidence="6">
    <location>
        <begin position="182"/>
        <end position="201"/>
    </location>
</feature>
<keyword evidence="2 6" id="KW-0812">Transmembrane</keyword>
<name>A0A8H5FBS5_9AGAR</name>